<gene>
    <name evidence="1" type="ORF">ABB26_08255</name>
</gene>
<comment type="caution">
    <text evidence="1">The sequence shown here is derived from an EMBL/GenBank/DDBJ whole genome shotgun (WGS) entry which is preliminary data.</text>
</comment>
<sequence>MSIGHDPGHRKTQAFVKGLGVLAGAQCDVFDVRVLQGLLQAGVGQLPAQSLAMVAAQHHSPTEAGDARGIDGKAAAGKDAPVFFDDLVSALHGLVIEKPLEINALAARKIPRHIAVEYRQAASGISRLISA</sequence>
<evidence type="ECO:0000313" key="1">
    <source>
        <dbReference type="EMBL" id="KRG64580.1"/>
    </source>
</evidence>
<accession>A0A0R0CFL0</accession>
<dbReference type="Proteomes" id="UP000050864">
    <property type="component" value="Unassembled WGS sequence"/>
</dbReference>
<keyword evidence="2" id="KW-1185">Reference proteome</keyword>
<proteinExistence type="predicted"/>
<reference evidence="1 2" key="1">
    <citation type="submission" date="2015-05" db="EMBL/GenBank/DDBJ databases">
        <title>Genome sequencing and analysis of members of genus Stenotrophomonas.</title>
        <authorList>
            <person name="Patil P.P."/>
            <person name="Midha S."/>
            <person name="Patil P.B."/>
        </authorList>
    </citation>
    <scope>NUCLEOTIDE SEQUENCE [LARGE SCALE GENOMIC DNA]</scope>
    <source>
        <strain evidence="1 2">DSM 18929</strain>
    </source>
</reference>
<protein>
    <submittedName>
        <fullName evidence="1">Uncharacterized protein</fullName>
    </submittedName>
</protein>
<organism evidence="1 2">
    <name type="scientific">Stenotrophomonas humi</name>
    <dbReference type="NCBI Taxonomy" id="405444"/>
    <lineage>
        <taxon>Bacteria</taxon>
        <taxon>Pseudomonadati</taxon>
        <taxon>Pseudomonadota</taxon>
        <taxon>Gammaproteobacteria</taxon>
        <taxon>Lysobacterales</taxon>
        <taxon>Lysobacteraceae</taxon>
        <taxon>Stenotrophomonas</taxon>
    </lineage>
</organism>
<evidence type="ECO:0000313" key="2">
    <source>
        <dbReference type="Proteomes" id="UP000050864"/>
    </source>
</evidence>
<dbReference type="AlphaFoldDB" id="A0A0R0CFL0"/>
<name>A0A0R0CFL0_9GAMM</name>
<dbReference type="EMBL" id="LDJI01000013">
    <property type="protein sequence ID" value="KRG64580.1"/>
    <property type="molecule type" value="Genomic_DNA"/>
</dbReference>
<dbReference type="PATRIC" id="fig|405444.3.peg.650"/>